<dbReference type="CDD" id="cd07385">
    <property type="entry name" value="MPP_YkuE_C"/>
    <property type="match status" value="1"/>
</dbReference>
<proteinExistence type="predicted"/>
<keyword evidence="3" id="KW-1133">Transmembrane helix</keyword>
<gene>
    <name evidence="5" type="ORF">BC792_103206</name>
</gene>
<keyword evidence="2" id="KW-0378">Hydrolase</keyword>
<dbReference type="Pfam" id="PF00149">
    <property type="entry name" value="Metallophos"/>
    <property type="match status" value="1"/>
</dbReference>
<feature type="transmembrane region" description="Helical" evidence="3">
    <location>
        <begin position="102"/>
        <end position="124"/>
    </location>
</feature>
<dbReference type="Gene3D" id="3.60.21.10">
    <property type="match status" value="1"/>
</dbReference>
<dbReference type="InterPro" id="IPR004843">
    <property type="entry name" value="Calcineurin-like_PHP"/>
</dbReference>
<accession>A0A5S5DRL1</accession>
<dbReference type="SUPFAM" id="SSF56300">
    <property type="entry name" value="Metallo-dependent phosphatases"/>
    <property type="match status" value="1"/>
</dbReference>
<sequence length="399" mass="45351">MANRLLFILLLFLVADVYFYQAIAMLTQISLIRVLYWFPDVLLITGITLAISARRLGRSAQNMMSWLITGMLLAFVPKLFASPILLAEDVFRLFRGFPPRNIYISEATVAVAGIIFLIFLFGLTRGKHFYRIRRETLYFPDLPEAFDGFTITQLSDIHSGSLRDRKGVKKGIELANAQNSDLLLFTGDLVNNMASEMDPWISDFAKLKAPYGKYAVLGNHDYGDYIRWTSSLAKHENLRRLKEIHAELGFNLLLNQSVTLRKQGQSIALIGVENWGKGGFHQYGDLEKALKGVADDSFKILLSHDPSHWDEVTVDHNQHIHLTLAGHTHGLQFGIELFGFKWSPIQYFYRQWAGLYTKDGRYLYVNRGFGYHGLNGRVGVWPEITVLTLKRNEGTIATA</sequence>
<feature type="transmembrane region" description="Helical" evidence="3">
    <location>
        <begin position="65"/>
        <end position="87"/>
    </location>
</feature>
<protein>
    <recommendedName>
        <fullName evidence="4">Calcineurin-like phosphoesterase domain-containing protein</fullName>
    </recommendedName>
</protein>
<comment type="caution">
    <text evidence="5">The sequence shown here is derived from an EMBL/GenBank/DDBJ whole genome shotgun (WGS) entry which is preliminary data.</text>
</comment>
<dbReference type="InterPro" id="IPR029052">
    <property type="entry name" value="Metallo-depent_PP-like"/>
</dbReference>
<evidence type="ECO:0000313" key="5">
    <source>
        <dbReference type="EMBL" id="TYP97279.1"/>
    </source>
</evidence>
<dbReference type="EMBL" id="VNHX01000003">
    <property type="protein sequence ID" value="TYP97279.1"/>
    <property type="molecule type" value="Genomic_DNA"/>
</dbReference>
<dbReference type="InterPro" id="IPR051158">
    <property type="entry name" value="Metallophosphoesterase_sf"/>
</dbReference>
<dbReference type="GO" id="GO:0016020">
    <property type="term" value="C:membrane"/>
    <property type="evidence" value="ECO:0007669"/>
    <property type="project" value="GOC"/>
</dbReference>
<dbReference type="PANTHER" id="PTHR31302:SF31">
    <property type="entry name" value="PHOSPHODIESTERASE YAEI"/>
    <property type="match status" value="1"/>
</dbReference>
<feature type="domain" description="Calcineurin-like phosphoesterase" evidence="4">
    <location>
        <begin position="150"/>
        <end position="330"/>
    </location>
</feature>
<evidence type="ECO:0000259" key="4">
    <source>
        <dbReference type="Pfam" id="PF00149"/>
    </source>
</evidence>
<dbReference type="GO" id="GO:0008758">
    <property type="term" value="F:UDP-2,3-diacylglucosamine hydrolase activity"/>
    <property type="evidence" value="ECO:0007669"/>
    <property type="project" value="TreeGrafter"/>
</dbReference>
<feature type="transmembrane region" description="Helical" evidence="3">
    <location>
        <begin position="34"/>
        <end position="53"/>
    </location>
</feature>
<evidence type="ECO:0000313" key="6">
    <source>
        <dbReference type="Proteomes" id="UP000325105"/>
    </source>
</evidence>
<dbReference type="Proteomes" id="UP000325105">
    <property type="component" value="Unassembled WGS sequence"/>
</dbReference>
<name>A0A5S5DRL1_9SPHI</name>
<dbReference type="PANTHER" id="PTHR31302">
    <property type="entry name" value="TRANSMEMBRANE PROTEIN WITH METALLOPHOSPHOESTERASE DOMAIN-RELATED"/>
    <property type="match status" value="1"/>
</dbReference>
<keyword evidence="3" id="KW-0812">Transmembrane</keyword>
<organism evidence="5 6">
    <name type="scientific">Sphingobacterium allocomposti</name>
    <dbReference type="NCBI Taxonomy" id="415956"/>
    <lineage>
        <taxon>Bacteria</taxon>
        <taxon>Pseudomonadati</taxon>
        <taxon>Bacteroidota</taxon>
        <taxon>Sphingobacteriia</taxon>
        <taxon>Sphingobacteriales</taxon>
        <taxon>Sphingobacteriaceae</taxon>
        <taxon>Sphingobacterium</taxon>
    </lineage>
</organism>
<keyword evidence="3" id="KW-0472">Membrane</keyword>
<evidence type="ECO:0000256" key="2">
    <source>
        <dbReference type="ARBA" id="ARBA00022801"/>
    </source>
</evidence>
<dbReference type="RefSeq" id="WP_148907663.1">
    <property type="nucleotide sequence ID" value="NZ_VNHX01000003.1"/>
</dbReference>
<reference evidence="5 6" key="1">
    <citation type="submission" date="2019-07" db="EMBL/GenBank/DDBJ databases">
        <title>Genomic Encyclopedia of Archaeal and Bacterial Type Strains, Phase II (KMG-II): from individual species to whole genera.</title>
        <authorList>
            <person name="Goeker M."/>
        </authorList>
    </citation>
    <scope>NUCLEOTIDE SEQUENCE [LARGE SCALE GENOMIC DNA]</scope>
    <source>
        <strain evidence="5 6">DSM 18850</strain>
    </source>
</reference>
<keyword evidence="6" id="KW-1185">Reference proteome</keyword>
<dbReference type="GO" id="GO:0009245">
    <property type="term" value="P:lipid A biosynthetic process"/>
    <property type="evidence" value="ECO:0007669"/>
    <property type="project" value="TreeGrafter"/>
</dbReference>
<dbReference type="GO" id="GO:0046872">
    <property type="term" value="F:metal ion binding"/>
    <property type="evidence" value="ECO:0007669"/>
    <property type="project" value="UniProtKB-KW"/>
</dbReference>
<dbReference type="AlphaFoldDB" id="A0A5S5DRL1"/>
<dbReference type="OrthoDB" id="9780884at2"/>
<evidence type="ECO:0000256" key="3">
    <source>
        <dbReference type="SAM" id="Phobius"/>
    </source>
</evidence>
<keyword evidence="1" id="KW-0479">Metal-binding</keyword>
<evidence type="ECO:0000256" key="1">
    <source>
        <dbReference type="ARBA" id="ARBA00022723"/>
    </source>
</evidence>